<organism evidence="11 12">
    <name type="scientific">Iodobacter fluviatilis</name>
    <dbReference type="NCBI Taxonomy" id="537"/>
    <lineage>
        <taxon>Bacteria</taxon>
        <taxon>Pseudomonadati</taxon>
        <taxon>Pseudomonadota</taxon>
        <taxon>Betaproteobacteria</taxon>
        <taxon>Neisseriales</taxon>
        <taxon>Chitinibacteraceae</taxon>
        <taxon>Iodobacter</taxon>
    </lineage>
</organism>
<reference evidence="11 12" key="1">
    <citation type="submission" date="2018-01" db="EMBL/GenBank/DDBJ databases">
        <title>Genome sequence of Iodobacter sp. strain PCH194 isolated from Indian Trans-Himalaya.</title>
        <authorList>
            <person name="Kumar V."/>
            <person name="Thakur V."/>
            <person name="Kumar S."/>
            <person name="Singh D."/>
        </authorList>
    </citation>
    <scope>NUCLEOTIDE SEQUENCE [LARGE SCALE GENOMIC DNA]</scope>
    <source>
        <strain evidence="11 12">PCH194</strain>
    </source>
</reference>
<dbReference type="Gene3D" id="2.60.40.2610">
    <property type="entry name" value="Outer membrane usher protein FimD, plug domain"/>
    <property type="match status" value="1"/>
</dbReference>
<dbReference type="InterPro" id="IPR043142">
    <property type="entry name" value="PapC-like_C_sf"/>
</dbReference>
<dbReference type="EMBL" id="CP025781">
    <property type="protein sequence ID" value="QBC45291.1"/>
    <property type="molecule type" value="Genomic_DNA"/>
</dbReference>
<dbReference type="AlphaFoldDB" id="A0A7G3GDA4"/>
<evidence type="ECO:0000256" key="2">
    <source>
        <dbReference type="ARBA" id="ARBA00008064"/>
    </source>
</evidence>
<evidence type="ECO:0000256" key="6">
    <source>
        <dbReference type="ARBA" id="ARBA00022729"/>
    </source>
</evidence>
<evidence type="ECO:0000313" key="12">
    <source>
        <dbReference type="Proteomes" id="UP000515917"/>
    </source>
</evidence>
<dbReference type="PANTHER" id="PTHR30451">
    <property type="entry name" value="OUTER MEMBRANE USHER PROTEIN"/>
    <property type="match status" value="1"/>
</dbReference>
<dbReference type="InterPro" id="IPR042186">
    <property type="entry name" value="FimD_plug_dom"/>
</dbReference>
<dbReference type="Pfam" id="PF13953">
    <property type="entry name" value="PapC_C"/>
    <property type="match status" value="1"/>
</dbReference>
<dbReference type="Gene3D" id="3.10.20.410">
    <property type="match status" value="1"/>
</dbReference>
<evidence type="ECO:0000256" key="5">
    <source>
        <dbReference type="ARBA" id="ARBA00022692"/>
    </source>
</evidence>
<protein>
    <submittedName>
        <fullName evidence="11">PapC/FimD family outer membrane usher protein</fullName>
    </submittedName>
</protein>
<keyword evidence="8" id="KW-0998">Cell outer membrane</keyword>
<dbReference type="GO" id="GO:0015473">
    <property type="term" value="F:fimbrial usher porin activity"/>
    <property type="evidence" value="ECO:0007669"/>
    <property type="project" value="InterPro"/>
</dbReference>
<dbReference type="GO" id="GO:0009297">
    <property type="term" value="P:pilus assembly"/>
    <property type="evidence" value="ECO:0007669"/>
    <property type="project" value="InterPro"/>
</dbReference>
<keyword evidence="3" id="KW-0813">Transport</keyword>
<proteinExistence type="inferred from homology"/>
<dbReference type="Pfam" id="PF00577">
    <property type="entry name" value="Usher"/>
    <property type="match status" value="1"/>
</dbReference>
<gene>
    <name evidence="11" type="ORF">C1H71_18295</name>
</gene>
<dbReference type="GO" id="GO:0009279">
    <property type="term" value="C:cell outer membrane"/>
    <property type="evidence" value="ECO:0007669"/>
    <property type="project" value="UniProtKB-SubCell"/>
</dbReference>
<keyword evidence="7" id="KW-0472">Membrane</keyword>
<dbReference type="Gene3D" id="2.60.40.3110">
    <property type="match status" value="1"/>
</dbReference>
<dbReference type="Gene3D" id="2.60.40.2070">
    <property type="match status" value="1"/>
</dbReference>
<comment type="subcellular location">
    <subcellularLocation>
        <location evidence="1">Cell outer membrane</location>
        <topology evidence="1">Multi-pass membrane protein</topology>
    </subcellularLocation>
</comment>
<evidence type="ECO:0000313" key="11">
    <source>
        <dbReference type="EMBL" id="QBC45291.1"/>
    </source>
</evidence>
<evidence type="ECO:0000256" key="8">
    <source>
        <dbReference type="ARBA" id="ARBA00023237"/>
    </source>
</evidence>
<dbReference type="InterPro" id="IPR037224">
    <property type="entry name" value="PapC_N_sf"/>
</dbReference>
<evidence type="ECO:0000259" key="10">
    <source>
        <dbReference type="Pfam" id="PF13954"/>
    </source>
</evidence>
<dbReference type="InterPro" id="IPR025885">
    <property type="entry name" value="PapC_N"/>
</dbReference>
<dbReference type="SUPFAM" id="SSF141729">
    <property type="entry name" value="FimD N-terminal domain-like"/>
    <property type="match status" value="1"/>
</dbReference>
<evidence type="ECO:0000256" key="3">
    <source>
        <dbReference type="ARBA" id="ARBA00022448"/>
    </source>
</evidence>
<dbReference type="Pfam" id="PF13954">
    <property type="entry name" value="PapC_N"/>
    <property type="match status" value="1"/>
</dbReference>
<feature type="domain" description="PapC N-terminal" evidence="10">
    <location>
        <begin position="21"/>
        <end position="165"/>
    </location>
</feature>
<evidence type="ECO:0000256" key="7">
    <source>
        <dbReference type="ARBA" id="ARBA00023136"/>
    </source>
</evidence>
<comment type="similarity">
    <text evidence="2">Belongs to the fimbrial export usher family.</text>
</comment>
<accession>A0A7G3GDA4</accession>
<evidence type="ECO:0000256" key="1">
    <source>
        <dbReference type="ARBA" id="ARBA00004571"/>
    </source>
</evidence>
<dbReference type="RefSeq" id="WP_130107794.1">
    <property type="nucleotide sequence ID" value="NZ_CP025781.1"/>
</dbReference>
<evidence type="ECO:0000256" key="4">
    <source>
        <dbReference type="ARBA" id="ARBA00022452"/>
    </source>
</evidence>
<dbReference type="KEGG" id="ifl:C1H71_18295"/>
<feature type="domain" description="PapC-like C-terminal" evidence="9">
    <location>
        <begin position="742"/>
        <end position="797"/>
    </location>
</feature>
<evidence type="ECO:0000259" key="9">
    <source>
        <dbReference type="Pfam" id="PF13953"/>
    </source>
</evidence>
<dbReference type="PANTHER" id="PTHR30451:SF10">
    <property type="entry name" value="OUTER MEMBRANE USHER PROTEIN YFCU-RELATED"/>
    <property type="match status" value="1"/>
</dbReference>
<keyword evidence="5" id="KW-0812">Transmembrane</keyword>
<keyword evidence="12" id="KW-1185">Reference proteome</keyword>
<keyword evidence="6" id="KW-0732">Signal</keyword>
<dbReference type="InterPro" id="IPR025949">
    <property type="entry name" value="PapC-like_C"/>
</dbReference>
<dbReference type="Proteomes" id="UP000515917">
    <property type="component" value="Chromosome"/>
</dbReference>
<name>A0A7G3GDA4_9NEIS</name>
<sequence length="816" mass="88867">MFNRKLLGTILFIPTICCAVEFNISVLDAVDRENIDLSVFSKVGYVLPGRYILGIKSNNFLIPELPVMFHTRGLPDESAEACITADVLAKLGLKDESIKLVSFWNNGECADFSELKGVSIRNAINEGYIALGIPLAYMEYSDTDWVPPAFWDNGLPSLMLDYSATAYESRFKNKPIERKLSVYGTLGANLGAWRFRGDFQGGNQAAGETEERFNWSRIYAYRALPSINSTLVIGDNYLGSDLFDSFRYTGIALSSDDRMLPPALQGYAPEVRGIAKTNAKVTISQNANILYETIVPAGPFNIQELGRGVRGQLQVKVLEQDGSIQTFSVDTATIPYLTRPGSVRYKAALGKSSASGYKSGNSGDILFGSSEFSWGVSNSWSLFGGSIFSEKYNAVALGLGQDLYQFGALSLDVTRSAANLANENDRQGYSYRLNYSKRFDEIDGDIAFAGYRFSQREFMSMNEFLEANKALVNIGNSKSMYTVTGSKSFSNFKTSVYASYTHQDYWNIVPEERIQLSISKMFDSGFIKGMSANLSFSKNVNKNSSGNMLSMNLSIPIGQGASAHYAASRNNDVNSHDVTYSNYQNDGNHWQISAGVRDKERGSAESVRGYYAHEGAMASTTLSVGHESGEYWSAAATVRSAITITAEGAALHQQSVNGGTRLMLDTAGVGGVAINGGRTQSNYWGKAVVGDVNSYARTSAAVDVNQLADDVEVSSPVVDATLTEGAVGYRKLSVQQGMKLMTTLTLPDGRYLPFGVQIVDVKGRVAGLVSDAGMAYLSGINSDSEFTATWSDNKCRVYIAEKYSLQSLATLTCVPY</sequence>
<dbReference type="InterPro" id="IPR000015">
    <property type="entry name" value="Fimb_usher"/>
</dbReference>
<keyword evidence="4" id="KW-1134">Transmembrane beta strand</keyword>